<protein>
    <recommendedName>
        <fullName evidence="6">Probable succinyl-diaminopimelate desuccinylase</fullName>
        <ecNumber evidence="5">3.5.1.18</ecNumber>
    </recommendedName>
</protein>
<evidence type="ECO:0000256" key="9">
    <source>
        <dbReference type="ARBA" id="ARBA00022833"/>
    </source>
</evidence>
<keyword evidence="8 14" id="KW-0378">Hydrolase</keyword>
<evidence type="ECO:0000259" key="13">
    <source>
        <dbReference type="Pfam" id="PF07687"/>
    </source>
</evidence>
<evidence type="ECO:0000256" key="6">
    <source>
        <dbReference type="ARBA" id="ARBA00016853"/>
    </source>
</evidence>
<evidence type="ECO:0000256" key="8">
    <source>
        <dbReference type="ARBA" id="ARBA00022801"/>
    </source>
</evidence>
<dbReference type="EC" id="3.5.1.18" evidence="5"/>
<keyword evidence="15" id="KW-1185">Reference proteome</keyword>
<dbReference type="InterPro" id="IPR002933">
    <property type="entry name" value="Peptidase_M20"/>
</dbReference>
<dbReference type="Proteomes" id="UP001341136">
    <property type="component" value="Chromosome"/>
</dbReference>
<dbReference type="InterPro" id="IPR001261">
    <property type="entry name" value="ArgE/DapE_CS"/>
</dbReference>
<dbReference type="InterPro" id="IPR050072">
    <property type="entry name" value="Peptidase_M20A"/>
</dbReference>
<evidence type="ECO:0000256" key="12">
    <source>
        <dbReference type="SAM" id="Coils"/>
    </source>
</evidence>
<evidence type="ECO:0000313" key="14">
    <source>
        <dbReference type="EMBL" id="WWA28623.1"/>
    </source>
</evidence>
<dbReference type="Pfam" id="PF01546">
    <property type="entry name" value="Peptidase_M20"/>
    <property type="match status" value="1"/>
</dbReference>
<dbReference type="InterPro" id="IPR010182">
    <property type="entry name" value="ArgE/DapE"/>
</dbReference>
<organism evidence="14 15">
    <name type="scientific">Shouchella rhizosphaerae</name>
    <dbReference type="NCBI Taxonomy" id="866786"/>
    <lineage>
        <taxon>Bacteria</taxon>
        <taxon>Bacillati</taxon>
        <taxon>Bacillota</taxon>
        <taxon>Bacilli</taxon>
        <taxon>Bacillales</taxon>
        <taxon>Bacillaceae</taxon>
        <taxon>Shouchella</taxon>
    </lineage>
</organism>
<dbReference type="SUPFAM" id="SSF55031">
    <property type="entry name" value="Bacterial exopeptidase dimerisation domain"/>
    <property type="match status" value="1"/>
</dbReference>
<dbReference type="NCBIfam" id="TIGR01910">
    <property type="entry name" value="DapE-ArgE"/>
    <property type="match status" value="1"/>
</dbReference>
<evidence type="ECO:0000256" key="3">
    <source>
        <dbReference type="ARBA" id="ARBA00005130"/>
    </source>
</evidence>
<evidence type="ECO:0000256" key="7">
    <source>
        <dbReference type="ARBA" id="ARBA00022723"/>
    </source>
</evidence>
<comment type="cofactor">
    <cofactor evidence="2">
        <name>Zn(2+)</name>
        <dbReference type="ChEBI" id="CHEBI:29105"/>
    </cofactor>
</comment>
<reference evidence="14 15" key="1">
    <citation type="submission" date="2024-01" db="EMBL/GenBank/DDBJ databases">
        <title>Culturomics analysis of mouse respiratory tract.</title>
        <authorList>
            <person name="Phillips A.M."/>
            <person name="Collette N.M."/>
            <person name="Mageeney C.M."/>
            <person name="Sinha A."/>
            <person name="Hern K.E."/>
            <person name="Arkin A.P."/>
            <person name="Williams K.P."/>
            <person name="Branda S."/>
        </authorList>
    </citation>
    <scope>NUCLEOTIDE SEQUENCE [LARGE SCALE GENOMIC DNA]</scope>
    <source>
        <strain evidence="14 15">CP20</strain>
    </source>
</reference>
<dbReference type="Gene3D" id="3.30.70.360">
    <property type="match status" value="1"/>
</dbReference>
<keyword evidence="9" id="KW-0862">Zinc</keyword>
<dbReference type="InterPro" id="IPR036264">
    <property type="entry name" value="Bact_exopeptidase_dim_dom"/>
</dbReference>
<evidence type="ECO:0000313" key="15">
    <source>
        <dbReference type="Proteomes" id="UP001341136"/>
    </source>
</evidence>
<evidence type="ECO:0000256" key="4">
    <source>
        <dbReference type="ARBA" id="ARBA00006247"/>
    </source>
</evidence>
<name>A0ABZ2CU41_9BACI</name>
<comment type="cofactor">
    <cofactor evidence="1">
        <name>Co(2+)</name>
        <dbReference type="ChEBI" id="CHEBI:48828"/>
    </cofactor>
</comment>
<keyword evidence="7" id="KW-0479">Metal-binding</keyword>
<dbReference type="PROSITE" id="PS00758">
    <property type="entry name" value="ARGE_DAPE_CPG2_1"/>
    <property type="match status" value="1"/>
</dbReference>
<dbReference type="PANTHER" id="PTHR43808:SF24">
    <property type="entry name" value="N-FORMYL-4-AMINO-5-AMINOMETHYL-2-METHYLPYRIMIDINE DEFORMYLASE"/>
    <property type="match status" value="1"/>
</dbReference>
<dbReference type="InterPro" id="IPR011650">
    <property type="entry name" value="Peptidase_M20_dimer"/>
</dbReference>
<comment type="similarity">
    <text evidence="4">Belongs to the peptidase M20A family.</text>
</comment>
<gene>
    <name evidence="14" type="ORF">V5G21_12710</name>
</gene>
<accession>A0ABZ2CU41</accession>
<evidence type="ECO:0000256" key="5">
    <source>
        <dbReference type="ARBA" id="ARBA00011921"/>
    </source>
</evidence>
<dbReference type="Gene3D" id="3.40.630.10">
    <property type="entry name" value="Zn peptidases"/>
    <property type="match status" value="1"/>
</dbReference>
<dbReference type="Pfam" id="PF07687">
    <property type="entry name" value="M20_dimer"/>
    <property type="match status" value="1"/>
</dbReference>
<evidence type="ECO:0000256" key="1">
    <source>
        <dbReference type="ARBA" id="ARBA00001941"/>
    </source>
</evidence>
<evidence type="ECO:0000256" key="2">
    <source>
        <dbReference type="ARBA" id="ARBA00001947"/>
    </source>
</evidence>
<dbReference type="EMBL" id="CP144921">
    <property type="protein sequence ID" value="WWA28623.1"/>
    <property type="molecule type" value="Genomic_DNA"/>
</dbReference>
<keyword evidence="12" id="KW-0175">Coiled coil</keyword>
<comment type="catalytic activity">
    <reaction evidence="11">
        <text>N-succinyl-(2S,6S)-2,6-diaminopimelate + H2O = (2S,6S)-2,6-diaminopimelate + succinate</text>
        <dbReference type="Rhea" id="RHEA:22608"/>
        <dbReference type="ChEBI" id="CHEBI:15377"/>
        <dbReference type="ChEBI" id="CHEBI:30031"/>
        <dbReference type="ChEBI" id="CHEBI:57609"/>
        <dbReference type="ChEBI" id="CHEBI:58087"/>
        <dbReference type="EC" id="3.5.1.18"/>
    </reaction>
</comment>
<evidence type="ECO:0000256" key="11">
    <source>
        <dbReference type="ARBA" id="ARBA00051301"/>
    </source>
</evidence>
<dbReference type="GO" id="GO:0008777">
    <property type="term" value="F:acetylornithine deacetylase activity"/>
    <property type="evidence" value="ECO:0007669"/>
    <property type="project" value="UniProtKB-EC"/>
</dbReference>
<sequence>MEKEDNNQVESLLKQVEEREEELIRLVSDLISYPTIAPPARNTADIQQYIEGYLRAAGMAVDKWESYPGDWNIAAKKEGTDRTKYHSLLLNGHVDVATVEEEEKSQWKYAPFSPRVEERTLYGRGAADMKGGLGACLFALRLLHDHGIELKGDVLLEAVTGEEVGEAGTKQCCERGYTADYALVADTSNCRVHGQGGVITGWITVKSDSTHHDGTRRNMIHAGGGLKGASAIEKMAKLIAALQELERHWAVTKSYPGFPPGTNTINPAVIEGGRHPAFIADECRLWVTVHFYPNESAEEVANEIEAHLLATAKADVWLKDHLPTFTWGGASMIEDKGEVFPAFSIDEAHPALSVLKTVHQTVFEAPLEIEMSTSVNDGGWLAEYGMPTICYGPGKLAHAHGVNEQLDIDELVRYTKALVAFIYKWCNTEKRGE</sequence>
<keyword evidence="10" id="KW-0170">Cobalt</keyword>
<feature type="coiled-coil region" evidence="12">
    <location>
        <begin position="2"/>
        <end position="29"/>
    </location>
</feature>
<proteinExistence type="inferred from homology"/>
<feature type="domain" description="Peptidase M20 dimerisation" evidence="13">
    <location>
        <begin position="216"/>
        <end position="314"/>
    </location>
</feature>
<dbReference type="PANTHER" id="PTHR43808">
    <property type="entry name" value="ACETYLORNITHINE DEACETYLASE"/>
    <property type="match status" value="1"/>
</dbReference>
<dbReference type="NCBIfam" id="NF006370">
    <property type="entry name" value="PRK08596.1"/>
    <property type="match status" value="1"/>
</dbReference>
<evidence type="ECO:0000256" key="10">
    <source>
        <dbReference type="ARBA" id="ARBA00023285"/>
    </source>
</evidence>
<comment type="pathway">
    <text evidence="3">Amino-acid biosynthesis; L-lysine biosynthesis via DAP pathway; LL-2,6-diaminopimelate from (S)-tetrahydrodipicolinate (succinylase route): step 3/3.</text>
</comment>
<dbReference type="SUPFAM" id="SSF53187">
    <property type="entry name" value="Zn-dependent exopeptidases"/>
    <property type="match status" value="1"/>
</dbReference>